<dbReference type="EMBL" id="BAABDO010000184">
    <property type="protein sequence ID" value="GAA3508009.1"/>
    <property type="molecule type" value="Genomic_DNA"/>
</dbReference>
<dbReference type="Proteomes" id="UP001500266">
    <property type="component" value="Unassembled WGS sequence"/>
</dbReference>
<dbReference type="NCBIfam" id="TIGR04187">
    <property type="entry name" value="GRASP_SAV_5884"/>
    <property type="match status" value="1"/>
</dbReference>
<gene>
    <name evidence="2" type="primary">tgmB</name>
    <name evidence="2" type="ORF">GCM10022416_61620</name>
</gene>
<reference evidence="3" key="1">
    <citation type="journal article" date="2019" name="Int. J. Syst. Evol. Microbiol.">
        <title>The Global Catalogue of Microorganisms (GCM) 10K type strain sequencing project: providing services to taxonomists for standard genome sequencing and annotation.</title>
        <authorList>
            <consortium name="The Broad Institute Genomics Platform"/>
            <consortium name="The Broad Institute Genome Sequencing Center for Infectious Disease"/>
            <person name="Wu L."/>
            <person name="Ma J."/>
        </authorList>
    </citation>
    <scope>NUCLEOTIDE SEQUENCE [LARGE SCALE GENOMIC DNA]</scope>
    <source>
        <strain evidence="3">JCM 17316</strain>
    </source>
</reference>
<dbReference type="Gene3D" id="3.30.470.20">
    <property type="entry name" value="ATP-grasp fold, B domain"/>
    <property type="match status" value="1"/>
</dbReference>
<dbReference type="PANTHER" id="PTHR21621">
    <property type="entry name" value="RIBOSOMAL PROTEIN S6 MODIFICATION PROTEIN"/>
    <property type="match status" value="1"/>
</dbReference>
<comment type="caution">
    <text evidence="2">The sequence shown here is derived from an EMBL/GenBank/DDBJ whole genome shotgun (WGS) entry which is preliminary data.</text>
</comment>
<dbReference type="InterPro" id="IPR026449">
    <property type="entry name" value="GRASP_SAV_5884"/>
</dbReference>
<dbReference type="PANTHER" id="PTHR21621:SF0">
    <property type="entry name" value="BETA-CITRYLGLUTAMATE SYNTHASE B-RELATED"/>
    <property type="match status" value="1"/>
</dbReference>
<evidence type="ECO:0000313" key="3">
    <source>
        <dbReference type="Proteomes" id="UP001500266"/>
    </source>
</evidence>
<sequence length="311" mass="34538">MLVVTQPDDLTADLVIEQLNRRRVPVVRFDTADFPQALTLSARIDSTGLRGTLATPSRNARLDAVRSLYYRRPRGFTFTGLDEQDARFAALQARYGLGGVLASLPGCLYVNHPHSVADAEFKPAQLTAAAEVGFTIPPTLITNSLDEVRKFATQCTPIVYKPLRTAPYQRDGRLLTIWVEEVDPAELDEQISGTAHLFQARVPARAFLRVTAIGDRVFCVRIEGGEQLDWRYDYDALTYTAVEPPPGLADLVAVDLRRFGLVFGCFDFALRPDGEPVFLECNPNGQWRWLEDETGLPMTAALADLLERGTP</sequence>
<dbReference type="SUPFAM" id="SSF56059">
    <property type="entry name" value="Glutathione synthetase ATP-binding domain-like"/>
    <property type="match status" value="1"/>
</dbReference>
<keyword evidence="3" id="KW-1185">Reference proteome</keyword>
<organism evidence="2 3">
    <name type="scientific">Actinomadura keratinilytica</name>
    <dbReference type="NCBI Taxonomy" id="547461"/>
    <lineage>
        <taxon>Bacteria</taxon>
        <taxon>Bacillati</taxon>
        <taxon>Actinomycetota</taxon>
        <taxon>Actinomycetes</taxon>
        <taxon>Streptosporangiales</taxon>
        <taxon>Thermomonosporaceae</taxon>
        <taxon>Actinomadura</taxon>
    </lineage>
</organism>
<name>A0ABP6UIC8_9ACTN</name>
<accession>A0ABP6UIC8</accession>
<dbReference type="Pfam" id="PF21068">
    <property type="entry name" value="ATPgraspMvdD"/>
    <property type="match status" value="1"/>
</dbReference>
<protein>
    <submittedName>
        <fullName evidence="2">ATP-grasp ribosomal peptide maturase</fullName>
    </submittedName>
</protein>
<dbReference type="InterPro" id="IPR048936">
    <property type="entry name" value="MvdD-like_ATPgrasp"/>
</dbReference>
<evidence type="ECO:0000313" key="2">
    <source>
        <dbReference type="EMBL" id="GAA3508009.1"/>
    </source>
</evidence>
<evidence type="ECO:0000259" key="1">
    <source>
        <dbReference type="Pfam" id="PF21068"/>
    </source>
</evidence>
<proteinExistence type="predicted"/>
<feature type="domain" description="MvdD-like pre-ATP grasp" evidence="1">
    <location>
        <begin position="2"/>
        <end position="112"/>
    </location>
</feature>